<dbReference type="Pfam" id="PF00005">
    <property type="entry name" value="ABC_tran"/>
    <property type="match status" value="2"/>
</dbReference>
<dbReference type="EMBL" id="OW152826">
    <property type="protein sequence ID" value="CAH2042695.1"/>
    <property type="molecule type" value="Genomic_DNA"/>
</dbReference>
<name>A0ABN8I0B7_9NEOP</name>
<dbReference type="InterPro" id="IPR027417">
    <property type="entry name" value="P-loop_NTPase"/>
</dbReference>
<dbReference type="PANTHER" id="PTHR19229">
    <property type="entry name" value="ATP-BINDING CASSETTE TRANSPORTER SUBFAMILY A ABCA"/>
    <property type="match status" value="1"/>
</dbReference>
<keyword evidence="4 10" id="KW-0812">Transmembrane</keyword>
<dbReference type="Pfam" id="PF12698">
    <property type="entry name" value="ABC2_membrane_3"/>
    <property type="match status" value="1"/>
</dbReference>
<dbReference type="SMART" id="SM00382">
    <property type="entry name" value="AAA"/>
    <property type="match status" value="2"/>
</dbReference>
<feature type="transmembrane region" description="Helical" evidence="10">
    <location>
        <begin position="910"/>
        <end position="939"/>
    </location>
</feature>
<keyword evidence="9 10" id="KW-0472">Membrane</keyword>
<evidence type="ECO:0000256" key="6">
    <source>
        <dbReference type="ARBA" id="ARBA00022741"/>
    </source>
</evidence>
<gene>
    <name evidence="12" type="ORF">IPOD504_LOCUS4020</name>
</gene>
<sequence>MDEVGEALYLPRFHSVTKDYERSLTSNNSLNDKISKVLRTADAVVVFENITMKHFHGRPPHIDYHHPPHVVGGFKFLFIEAIVFLAPLLTFVLVIIRLTEEKSTGLEEVVKMFGASPLMIDITQYLNALLPSILFSVAGTFILYAIPIRVHPMILFLGLFLHYASMIALAFVCSYINMSGQNTASTALFLYFGTWIVVMLIWPGDKNNMFLILKGLLPHVPQIWFIYQMYSAELYIWRFSAAELDFKQWTNQFPLPWDRVATGSIRMAFQMFLIQICLLFLLSWYLHLVRPRKYGIALPWNFPFRKDFWVKNCEYIPHSISMQNHHPAYDRYFENPPTDLEEAVEVVNIKKAYSLKRSSIVALNDISLKFYRGEITVIIGHNGAGKTTLISIIAGMIQQSSGKVFIDRLDTTTQMAKIKKQIALCPQNTILFPDLTVREHLMFFSKLTGYNSDDSKKATERLLTQMDLIGNAAATPSKLSAGMTRRLQIACMLCSEANLLLLDAPTAGLDVEARKDLWQILFTLRGTRTIIMTTHFLDEADLLGDRVVTLHWGVLRSYATPLFLKMAVGSGSRVALTTLQPPDLDLISRMVRGAAPDATLYTRTVRTLVYDIPPGSDMAALFNNIEANRVTLDVESLGVGPVSLEEAFMKLSTDVEVDTFKERDRVLKDPEEFSYPDKWPVLINRVRELFKRQLDYSLSNLLAFIFLHFIVPISMCIIVTLVFNNTRHKGFMMMDLSIYDEADTPLATYNIRGNSTNRMRVINKLRELYPQLMLREENEEHDKFCTCKQCSKRSGRPFSPNIIDIYVDEHNARLNYDRNVRHSAAVGLNLLSNIVAAEHLPRFADKAITMQLAYVHMHWLKPKDQLNCLLMLIFNVYIVMATAINDVGLPCRERLANTRYLHIMAGCPPVLYWLVTFLYQIICYAVLHCTGVVIAVVFLDKDETFNNFPAMRAFFVALLICGIDLYAFFYLLSQFFDEKTTDAIILMLLILFGIFTPFYMYTYRNFHPHTPMFHTWLENVGVFVPMHMFTRVLRQMSDISRLNAHCPRVMGSCPRVRYSYYDMRPCCECEELIVFVGQSLLLLVEYRMFSRLWNQLERRRTIVMPTRKYESADVAAEKEYIKHTIKRCECFGIVGLNGAGKTTTFKVMTHQELITKGMLYANGYYAHENTAQYLWSLGYSPQSLALDTFRSGSANLRLLLFMRGLDEEDVRNETGAWIKIFGLERYSLLNVGEYSAGMWRRLSVGAALCGGPRVSLLDEPTLNVDPAARHQLWAALEDALSIGRSVVIASHHMEEVDNMCNQLTILDDGEMGALGSPNGFKKSYAPGHTVVIKLRANSVLSSAGAARIQALKDFMAHEFSSFLKEDYFIALRYILSDDLRYNVIYSKLSTMANEFREIVEDFYAYDANFEDAFVQFVNDSRYFIKPKQTW</sequence>
<evidence type="ECO:0000259" key="11">
    <source>
        <dbReference type="PROSITE" id="PS50893"/>
    </source>
</evidence>
<evidence type="ECO:0000256" key="4">
    <source>
        <dbReference type="ARBA" id="ARBA00022692"/>
    </source>
</evidence>
<feature type="transmembrane region" description="Helical" evidence="10">
    <location>
        <begin position="869"/>
        <end position="889"/>
    </location>
</feature>
<keyword evidence="7" id="KW-0067">ATP-binding</keyword>
<feature type="transmembrane region" description="Helical" evidence="10">
    <location>
        <begin position="701"/>
        <end position="723"/>
    </location>
</feature>
<evidence type="ECO:0000256" key="3">
    <source>
        <dbReference type="ARBA" id="ARBA00022448"/>
    </source>
</evidence>
<feature type="transmembrane region" description="Helical" evidence="10">
    <location>
        <begin position="76"/>
        <end position="96"/>
    </location>
</feature>
<evidence type="ECO:0000256" key="1">
    <source>
        <dbReference type="ARBA" id="ARBA00004141"/>
    </source>
</evidence>
<evidence type="ECO:0000256" key="5">
    <source>
        <dbReference type="ARBA" id="ARBA00022737"/>
    </source>
</evidence>
<feature type="non-terminal residue" evidence="12">
    <location>
        <position position="1430"/>
    </location>
</feature>
<feature type="domain" description="ABC transporter" evidence="11">
    <location>
        <begin position="344"/>
        <end position="577"/>
    </location>
</feature>
<dbReference type="SUPFAM" id="SSF52540">
    <property type="entry name" value="P-loop containing nucleoside triphosphate hydrolases"/>
    <property type="match status" value="2"/>
</dbReference>
<evidence type="ECO:0000256" key="9">
    <source>
        <dbReference type="ARBA" id="ARBA00023136"/>
    </source>
</evidence>
<dbReference type="PROSITE" id="PS00211">
    <property type="entry name" value="ABC_TRANSPORTER_1"/>
    <property type="match status" value="1"/>
</dbReference>
<comment type="subcellular location">
    <subcellularLocation>
        <location evidence="1">Membrane</location>
        <topology evidence="1">Multi-pass membrane protein</topology>
    </subcellularLocation>
</comment>
<evidence type="ECO:0000313" key="12">
    <source>
        <dbReference type="EMBL" id="CAH2042695.1"/>
    </source>
</evidence>
<evidence type="ECO:0000256" key="7">
    <source>
        <dbReference type="ARBA" id="ARBA00022840"/>
    </source>
</evidence>
<keyword evidence="8 10" id="KW-1133">Transmembrane helix</keyword>
<keyword evidence="6" id="KW-0547">Nucleotide-binding</keyword>
<dbReference type="Proteomes" id="UP000837857">
    <property type="component" value="Chromosome 14"/>
</dbReference>
<evidence type="ECO:0000256" key="8">
    <source>
        <dbReference type="ARBA" id="ARBA00022989"/>
    </source>
</evidence>
<feature type="transmembrane region" description="Helical" evidence="10">
    <location>
        <begin position="951"/>
        <end position="972"/>
    </location>
</feature>
<dbReference type="InterPro" id="IPR026082">
    <property type="entry name" value="ABCA"/>
</dbReference>
<dbReference type="PANTHER" id="PTHR19229:SF36">
    <property type="entry name" value="ATP-BINDING CASSETTE SUB-FAMILY A MEMBER 2"/>
    <property type="match status" value="1"/>
</dbReference>
<reference evidence="12" key="1">
    <citation type="submission" date="2022-03" db="EMBL/GenBank/DDBJ databases">
        <authorList>
            <person name="Martin H S."/>
        </authorList>
    </citation>
    <scope>NUCLEOTIDE SEQUENCE</scope>
</reference>
<feature type="transmembrane region" description="Helical" evidence="10">
    <location>
        <begin position="184"/>
        <end position="202"/>
    </location>
</feature>
<keyword evidence="3" id="KW-0813">Transport</keyword>
<feature type="domain" description="ABC transporter" evidence="11">
    <location>
        <begin position="1103"/>
        <end position="1333"/>
    </location>
</feature>
<dbReference type="InterPro" id="IPR003439">
    <property type="entry name" value="ABC_transporter-like_ATP-bd"/>
</dbReference>
<dbReference type="InterPro" id="IPR003593">
    <property type="entry name" value="AAA+_ATPase"/>
</dbReference>
<keyword evidence="5" id="KW-0677">Repeat</keyword>
<proteinExistence type="inferred from homology"/>
<dbReference type="PROSITE" id="PS50893">
    <property type="entry name" value="ABC_TRANSPORTER_2"/>
    <property type="match status" value="2"/>
</dbReference>
<dbReference type="InterPro" id="IPR013525">
    <property type="entry name" value="ABC2_TM"/>
</dbReference>
<evidence type="ECO:0000256" key="10">
    <source>
        <dbReference type="SAM" id="Phobius"/>
    </source>
</evidence>
<keyword evidence="13" id="KW-1185">Reference proteome</keyword>
<evidence type="ECO:0000256" key="2">
    <source>
        <dbReference type="ARBA" id="ARBA00008869"/>
    </source>
</evidence>
<dbReference type="Gene3D" id="3.40.50.300">
    <property type="entry name" value="P-loop containing nucleotide triphosphate hydrolases"/>
    <property type="match status" value="2"/>
</dbReference>
<dbReference type="CDD" id="cd03263">
    <property type="entry name" value="ABC_subfamily_A"/>
    <property type="match status" value="1"/>
</dbReference>
<feature type="transmembrane region" description="Helical" evidence="10">
    <location>
        <begin position="984"/>
        <end position="1001"/>
    </location>
</feature>
<evidence type="ECO:0000313" key="13">
    <source>
        <dbReference type="Proteomes" id="UP000837857"/>
    </source>
</evidence>
<feature type="transmembrane region" description="Helical" evidence="10">
    <location>
        <begin position="153"/>
        <end position="178"/>
    </location>
</feature>
<comment type="similarity">
    <text evidence="2">Belongs to the ABC transporter superfamily. ABCA family.</text>
</comment>
<dbReference type="InterPro" id="IPR017871">
    <property type="entry name" value="ABC_transporter-like_CS"/>
</dbReference>
<organism evidence="12 13">
    <name type="scientific">Iphiclides podalirius</name>
    <name type="common">scarce swallowtail</name>
    <dbReference type="NCBI Taxonomy" id="110791"/>
    <lineage>
        <taxon>Eukaryota</taxon>
        <taxon>Metazoa</taxon>
        <taxon>Ecdysozoa</taxon>
        <taxon>Arthropoda</taxon>
        <taxon>Hexapoda</taxon>
        <taxon>Insecta</taxon>
        <taxon>Pterygota</taxon>
        <taxon>Neoptera</taxon>
        <taxon>Endopterygota</taxon>
        <taxon>Lepidoptera</taxon>
        <taxon>Glossata</taxon>
        <taxon>Ditrysia</taxon>
        <taxon>Papilionoidea</taxon>
        <taxon>Papilionidae</taxon>
        <taxon>Papilioninae</taxon>
        <taxon>Iphiclides</taxon>
    </lineage>
</organism>
<feature type="transmembrane region" description="Helical" evidence="10">
    <location>
        <begin position="125"/>
        <end position="146"/>
    </location>
</feature>
<accession>A0ABN8I0B7</accession>
<feature type="transmembrane region" description="Helical" evidence="10">
    <location>
        <begin position="267"/>
        <end position="286"/>
    </location>
</feature>
<protein>
    <recommendedName>
        <fullName evidence="11">ABC transporter domain-containing protein</fullName>
    </recommendedName>
</protein>